<dbReference type="PROSITE" id="PS50005">
    <property type="entry name" value="TPR"/>
    <property type="match status" value="1"/>
</dbReference>
<feature type="transmembrane region" description="Helical" evidence="8">
    <location>
        <begin position="219"/>
        <end position="238"/>
    </location>
</feature>
<evidence type="ECO:0000256" key="6">
    <source>
        <dbReference type="ARBA" id="ARBA00023136"/>
    </source>
</evidence>
<feature type="repeat" description="TPR" evidence="7">
    <location>
        <begin position="527"/>
        <end position="560"/>
    </location>
</feature>
<dbReference type="InterPro" id="IPR007890">
    <property type="entry name" value="CHASE2"/>
</dbReference>
<evidence type="ECO:0000256" key="4">
    <source>
        <dbReference type="ARBA" id="ARBA00022692"/>
    </source>
</evidence>
<comment type="caution">
    <text evidence="10">The sequence shown here is derived from an EMBL/GenBank/DDBJ whole genome shotgun (WGS) entry which is preliminary data.</text>
</comment>
<gene>
    <name evidence="10" type="ORF">A2318_00120</name>
</gene>
<dbReference type="GO" id="GO:0004016">
    <property type="term" value="F:adenylate cyclase activity"/>
    <property type="evidence" value="ECO:0007669"/>
    <property type="project" value="UniProtKB-ARBA"/>
</dbReference>
<dbReference type="CDD" id="cd07302">
    <property type="entry name" value="CHD"/>
    <property type="match status" value="1"/>
</dbReference>
<evidence type="ECO:0000256" key="7">
    <source>
        <dbReference type="PROSITE-ProRule" id="PRU00339"/>
    </source>
</evidence>
<dbReference type="InterPro" id="IPR029787">
    <property type="entry name" value="Nucleotide_cyclase"/>
</dbReference>
<organism evidence="10 11">
    <name type="scientific">Candidatus Uhrbacteria bacterium RIFOXYB2_FULL_45_11</name>
    <dbReference type="NCBI Taxonomy" id="1802421"/>
    <lineage>
        <taxon>Bacteria</taxon>
        <taxon>Candidatus Uhriibacteriota</taxon>
    </lineage>
</organism>
<sequence length="589" mass="65105">MIVAIDDASLLEIGQWPWPRVVFAQTIDQLTKQVDEKPRAIGVDVSFSEPSSIGSVDDTSLARTFEDAQTRGVPIVLPIDVGSKNQLISQPLAPFLPSTKQGFIDSPIDGDGVVRRAETRRGAYQSFAHMLIGGDAPDAYRIDYRGTNGFITVPFTDVLHGRIPARVFANKIVLIGATAPNLHDFVTTPFNQMPGVTLNANQVETLREGKFFQNVDSRIMYGVFALIALLTCLIVRFVKRLRTLVLSLVAIFFVLIISASVAFGMHIIVPIFYALLTFALSVLSALAFQSITTAKEKAFIKNSFQYYLTPHVIDQILKHPEKLTLGGEKRNMTILFSDIRGFTTISEALTPEELTQLLNDYLTAMTDIIMDENGVVDKYIGDAVMAFWGAPLDNAVHASDACRSAVLMMKRLKEFNAHAKTPLHIGIGLNTGDVVVGNMGSRKRFNYTVMGDEVNLASRLESLTKYYRVSILVTEATMRGGKGGDGGKGAETLRFRELDLVIVKGKKEPKKIFELIVDEPSDALDQALEAFQNGRAEYTNGNWDAAIEQFKKAIALNNDGPSQLFVERCEKLREHPPKDWNGVYAFDSK</sequence>
<dbReference type="InterPro" id="IPR050697">
    <property type="entry name" value="Adenylyl/Guanylyl_Cyclase_3/4"/>
</dbReference>
<accession>A0A1F7W0K3</accession>
<evidence type="ECO:0000256" key="3">
    <source>
        <dbReference type="ARBA" id="ARBA00022475"/>
    </source>
</evidence>
<dbReference type="SMART" id="SM00044">
    <property type="entry name" value="CYCc"/>
    <property type="match status" value="1"/>
</dbReference>
<dbReference type="Pfam" id="PF05226">
    <property type="entry name" value="CHASE2"/>
    <property type="match status" value="1"/>
</dbReference>
<dbReference type="PANTHER" id="PTHR43081:SF1">
    <property type="entry name" value="ADENYLATE CYCLASE, TERMINAL-DIFFERENTIATION SPECIFIC"/>
    <property type="match status" value="1"/>
</dbReference>
<dbReference type="GO" id="GO:0006171">
    <property type="term" value="P:cAMP biosynthetic process"/>
    <property type="evidence" value="ECO:0007669"/>
    <property type="project" value="TreeGrafter"/>
</dbReference>
<dbReference type="PANTHER" id="PTHR43081">
    <property type="entry name" value="ADENYLATE CYCLASE, TERMINAL-DIFFERENTIATION SPECIFIC-RELATED"/>
    <property type="match status" value="1"/>
</dbReference>
<dbReference type="PROSITE" id="PS50125">
    <property type="entry name" value="GUANYLATE_CYCLASE_2"/>
    <property type="match status" value="1"/>
</dbReference>
<comment type="similarity">
    <text evidence="2">Belongs to the adenylyl cyclase class-3 family.</text>
</comment>
<dbReference type="InterPro" id="IPR001054">
    <property type="entry name" value="A/G_cyclase"/>
</dbReference>
<keyword evidence="3" id="KW-1003">Cell membrane</keyword>
<evidence type="ECO:0000259" key="9">
    <source>
        <dbReference type="PROSITE" id="PS50125"/>
    </source>
</evidence>
<dbReference type="EMBL" id="MGFD01000070">
    <property type="protein sequence ID" value="OGL96333.1"/>
    <property type="molecule type" value="Genomic_DNA"/>
</dbReference>
<dbReference type="SMART" id="SM01080">
    <property type="entry name" value="CHASE2"/>
    <property type="match status" value="1"/>
</dbReference>
<dbReference type="SUPFAM" id="SSF55073">
    <property type="entry name" value="Nucleotide cyclase"/>
    <property type="match status" value="1"/>
</dbReference>
<dbReference type="GO" id="GO:0035556">
    <property type="term" value="P:intracellular signal transduction"/>
    <property type="evidence" value="ECO:0007669"/>
    <property type="project" value="InterPro"/>
</dbReference>
<evidence type="ECO:0000256" key="1">
    <source>
        <dbReference type="ARBA" id="ARBA00004196"/>
    </source>
</evidence>
<dbReference type="InterPro" id="IPR019734">
    <property type="entry name" value="TPR_rpt"/>
</dbReference>
<comment type="subcellular location">
    <subcellularLocation>
        <location evidence="1">Cell envelope</location>
    </subcellularLocation>
</comment>
<evidence type="ECO:0000256" key="8">
    <source>
        <dbReference type="SAM" id="Phobius"/>
    </source>
</evidence>
<keyword evidence="4 8" id="KW-0812">Transmembrane</keyword>
<name>A0A1F7W0K3_9BACT</name>
<keyword evidence="7" id="KW-0802">TPR repeat</keyword>
<dbReference type="FunFam" id="3.30.70.1230:FF:000016">
    <property type="entry name" value="Adenylate/guanylate cyclase domain-containing protein"/>
    <property type="match status" value="1"/>
</dbReference>
<reference evidence="10 11" key="1">
    <citation type="journal article" date="2016" name="Nat. Commun.">
        <title>Thousands of microbial genomes shed light on interconnected biogeochemical processes in an aquifer system.</title>
        <authorList>
            <person name="Anantharaman K."/>
            <person name="Brown C.T."/>
            <person name="Hug L.A."/>
            <person name="Sharon I."/>
            <person name="Castelle C.J."/>
            <person name="Probst A.J."/>
            <person name="Thomas B.C."/>
            <person name="Singh A."/>
            <person name="Wilkins M.J."/>
            <person name="Karaoz U."/>
            <person name="Brodie E.L."/>
            <person name="Williams K.H."/>
            <person name="Hubbard S.S."/>
            <person name="Banfield J.F."/>
        </authorList>
    </citation>
    <scope>NUCLEOTIDE SEQUENCE [LARGE SCALE GENOMIC DNA]</scope>
</reference>
<keyword evidence="6 8" id="KW-0472">Membrane</keyword>
<feature type="transmembrane region" description="Helical" evidence="8">
    <location>
        <begin position="245"/>
        <end position="265"/>
    </location>
</feature>
<dbReference type="Proteomes" id="UP000177331">
    <property type="component" value="Unassembled WGS sequence"/>
</dbReference>
<evidence type="ECO:0000256" key="2">
    <source>
        <dbReference type="ARBA" id="ARBA00005381"/>
    </source>
</evidence>
<feature type="transmembrane region" description="Helical" evidence="8">
    <location>
        <begin position="271"/>
        <end position="291"/>
    </location>
</feature>
<evidence type="ECO:0000313" key="11">
    <source>
        <dbReference type="Proteomes" id="UP000177331"/>
    </source>
</evidence>
<protein>
    <recommendedName>
        <fullName evidence="9">Guanylate cyclase domain-containing protein</fullName>
    </recommendedName>
</protein>
<keyword evidence="5 8" id="KW-1133">Transmembrane helix</keyword>
<dbReference type="STRING" id="1802421.A2318_00120"/>
<evidence type="ECO:0000313" key="10">
    <source>
        <dbReference type="EMBL" id="OGL96333.1"/>
    </source>
</evidence>
<proteinExistence type="inferred from homology"/>
<evidence type="ECO:0000256" key="5">
    <source>
        <dbReference type="ARBA" id="ARBA00022989"/>
    </source>
</evidence>
<dbReference type="Gene3D" id="3.30.70.1230">
    <property type="entry name" value="Nucleotide cyclase"/>
    <property type="match status" value="1"/>
</dbReference>
<dbReference type="GO" id="GO:0030313">
    <property type="term" value="C:cell envelope"/>
    <property type="evidence" value="ECO:0007669"/>
    <property type="project" value="UniProtKB-SubCell"/>
</dbReference>
<dbReference type="Pfam" id="PF00211">
    <property type="entry name" value="Guanylate_cyc"/>
    <property type="match status" value="1"/>
</dbReference>
<feature type="domain" description="Guanylate cyclase" evidence="9">
    <location>
        <begin position="333"/>
        <end position="461"/>
    </location>
</feature>
<dbReference type="AlphaFoldDB" id="A0A1F7W0K3"/>